<dbReference type="Gene3D" id="3.40.50.720">
    <property type="entry name" value="NAD(P)-binding Rossmann-like Domain"/>
    <property type="match status" value="1"/>
</dbReference>
<name>A0A2S2CX03_9PROT</name>
<dbReference type="CDD" id="cd05269">
    <property type="entry name" value="TMR_SDR_a"/>
    <property type="match status" value="1"/>
</dbReference>
<dbReference type="InterPro" id="IPR036291">
    <property type="entry name" value="NAD(P)-bd_dom_sf"/>
</dbReference>
<gene>
    <name evidence="2" type="ORF">DEW08_23625</name>
</gene>
<dbReference type="KEGG" id="azz:DEW08_23625"/>
<protein>
    <submittedName>
        <fullName evidence="2">NAD(P)-dependent oxidoreductase</fullName>
    </submittedName>
</protein>
<reference evidence="3" key="1">
    <citation type="submission" date="2018-05" db="EMBL/GenBank/DDBJ databases">
        <title>Azospirillum thermophila sp. nov., a novel isolated from hot spring.</title>
        <authorList>
            <person name="Zhao Z."/>
        </authorList>
    </citation>
    <scope>NUCLEOTIDE SEQUENCE [LARGE SCALE GENOMIC DNA]</scope>
    <source>
        <strain evidence="3">CFH 70021</strain>
        <plasmid evidence="3">unnamed1</plasmid>
    </source>
</reference>
<dbReference type="InterPro" id="IPR052718">
    <property type="entry name" value="NmrA-type_oxidoreductase"/>
</dbReference>
<keyword evidence="3" id="KW-1185">Reference proteome</keyword>
<dbReference type="EMBL" id="CP029356">
    <property type="protein sequence ID" value="AWK89016.1"/>
    <property type="molecule type" value="Genomic_DNA"/>
</dbReference>
<dbReference type="RefSeq" id="WP_109331861.1">
    <property type="nucleotide sequence ID" value="NZ_CP029356.1"/>
</dbReference>
<evidence type="ECO:0000259" key="1">
    <source>
        <dbReference type="Pfam" id="PF05368"/>
    </source>
</evidence>
<evidence type="ECO:0000313" key="3">
    <source>
        <dbReference type="Proteomes" id="UP000245629"/>
    </source>
</evidence>
<dbReference type="Pfam" id="PF05368">
    <property type="entry name" value="NmrA"/>
    <property type="match status" value="1"/>
</dbReference>
<dbReference type="PANTHER" id="PTHR47129">
    <property type="entry name" value="QUINONE OXIDOREDUCTASE 2"/>
    <property type="match status" value="1"/>
</dbReference>
<dbReference type="Gene3D" id="3.90.25.10">
    <property type="entry name" value="UDP-galactose 4-epimerase, domain 1"/>
    <property type="match status" value="1"/>
</dbReference>
<proteinExistence type="predicted"/>
<geneLocation type="plasmid" evidence="2 3">
    <name>unnamed1</name>
</geneLocation>
<dbReference type="PANTHER" id="PTHR47129:SF1">
    <property type="entry name" value="NMRA-LIKE DOMAIN-CONTAINING PROTEIN"/>
    <property type="match status" value="1"/>
</dbReference>
<dbReference type="InterPro" id="IPR008030">
    <property type="entry name" value="NmrA-like"/>
</dbReference>
<dbReference type="SUPFAM" id="SSF51735">
    <property type="entry name" value="NAD(P)-binding Rossmann-fold domains"/>
    <property type="match status" value="1"/>
</dbReference>
<sequence length="303" mass="31709">MSTPSFPTLLVTGASGHLGQRVLHHLLETLKVPAERIVATTRNPDRLASLAARGVTVRAADFDDRASLAAAFRGVDRLLLISTDVLDRPGHRLAQHKAAVEAAAQAGVGHVVYTSMPGPQTSAVLFAPDHAGTEAALAASGLPGWTVLRNHWYFENIFHALPSILATGQWYAATGNGGLAHIARDDLALAAATALAGKTEGKTVLTLSGARAYTTAELADLIGQTAGRPIQVIQVPVEGLVQGMLGAGLPEPVARVFASFDENTAKGGFGEVTGDFKALTGRDPQPFEAWLEAHRIEIASLAK</sequence>
<dbReference type="OrthoDB" id="7771794at2"/>
<keyword evidence="2" id="KW-0614">Plasmid</keyword>
<dbReference type="Proteomes" id="UP000245629">
    <property type="component" value="Plasmid unnamed1"/>
</dbReference>
<organism evidence="2 3">
    <name type="scientific">Azospirillum thermophilum</name>
    <dbReference type="NCBI Taxonomy" id="2202148"/>
    <lineage>
        <taxon>Bacteria</taxon>
        <taxon>Pseudomonadati</taxon>
        <taxon>Pseudomonadota</taxon>
        <taxon>Alphaproteobacteria</taxon>
        <taxon>Rhodospirillales</taxon>
        <taxon>Azospirillaceae</taxon>
        <taxon>Azospirillum</taxon>
    </lineage>
</organism>
<feature type="domain" description="NmrA-like" evidence="1">
    <location>
        <begin position="8"/>
        <end position="266"/>
    </location>
</feature>
<evidence type="ECO:0000313" key="2">
    <source>
        <dbReference type="EMBL" id="AWK89016.1"/>
    </source>
</evidence>
<dbReference type="AlphaFoldDB" id="A0A2S2CX03"/>
<accession>A0A2S2CX03</accession>